<evidence type="ECO:0000256" key="16">
    <source>
        <dbReference type="SAM" id="MobiDB-lite"/>
    </source>
</evidence>
<feature type="region of interest" description="Disordered" evidence="16">
    <location>
        <begin position="141"/>
        <end position="162"/>
    </location>
</feature>
<dbReference type="Pfam" id="PF12349">
    <property type="entry name" value="Sterol-sensing"/>
    <property type="match status" value="1"/>
</dbReference>
<evidence type="ECO:0000256" key="8">
    <source>
        <dbReference type="ARBA" id="ARBA00023055"/>
    </source>
</evidence>
<evidence type="ECO:0000256" key="1">
    <source>
        <dbReference type="ARBA" id="ARBA00004127"/>
    </source>
</evidence>
<keyword evidence="5 17" id="KW-0812">Transmembrane</keyword>
<dbReference type="PROSITE" id="PS50156">
    <property type="entry name" value="SSD"/>
    <property type="match status" value="1"/>
</dbReference>
<feature type="transmembrane region" description="Helical" evidence="17">
    <location>
        <begin position="694"/>
        <end position="718"/>
    </location>
</feature>
<evidence type="ECO:0000256" key="12">
    <source>
        <dbReference type="ARBA" id="ARBA00023166"/>
    </source>
</evidence>
<dbReference type="GO" id="GO:0005886">
    <property type="term" value="C:plasma membrane"/>
    <property type="evidence" value="ECO:0000318"/>
    <property type="project" value="GO_Central"/>
</dbReference>
<dbReference type="InterPro" id="IPR032190">
    <property type="entry name" value="NPC1_N"/>
</dbReference>
<evidence type="ECO:0000256" key="15">
    <source>
        <dbReference type="ARBA" id="ARBA00034049"/>
    </source>
</evidence>
<protein>
    <recommendedName>
        <fullName evidence="18">SSD domain-containing protein</fullName>
    </recommendedName>
</protein>
<dbReference type="OrthoDB" id="6510177at2759"/>
<comment type="catalytic activity">
    <reaction evidence="15">
        <text>cholesterol(in) = cholesterol(out)</text>
        <dbReference type="Rhea" id="RHEA:39747"/>
        <dbReference type="ChEBI" id="CHEBI:16113"/>
    </reaction>
</comment>
<evidence type="ECO:0000313" key="19">
    <source>
        <dbReference type="EnsemblMetazoa" id="XP_780036"/>
    </source>
</evidence>
<evidence type="ECO:0000256" key="3">
    <source>
        <dbReference type="ARBA" id="ARBA00022448"/>
    </source>
</evidence>
<name>A0A7M7R9V5_STRPU</name>
<keyword evidence="12" id="KW-1207">Sterol metabolism</keyword>
<evidence type="ECO:0000256" key="9">
    <source>
        <dbReference type="ARBA" id="ARBA00023098"/>
    </source>
</evidence>
<dbReference type="InterPro" id="IPR004765">
    <property type="entry name" value="NPC1-like"/>
</dbReference>
<reference evidence="20" key="1">
    <citation type="submission" date="2015-02" db="EMBL/GenBank/DDBJ databases">
        <title>Genome sequencing for Strongylocentrotus purpuratus.</title>
        <authorList>
            <person name="Murali S."/>
            <person name="Liu Y."/>
            <person name="Vee V."/>
            <person name="English A."/>
            <person name="Wang M."/>
            <person name="Skinner E."/>
            <person name="Han Y."/>
            <person name="Muzny D.M."/>
            <person name="Worley K.C."/>
            <person name="Gibbs R.A."/>
        </authorList>
    </citation>
    <scope>NUCLEOTIDE SEQUENCE</scope>
</reference>
<dbReference type="InParanoid" id="A0A7M7R9V5"/>
<feature type="transmembrane region" description="Helical" evidence="17">
    <location>
        <begin position="724"/>
        <end position="746"/>
    </location>
</feature>
<dbReference type="GO" id="GO:0030301">
    <property type="term" value="P:cholesterol transport"/>
    <property type="evidence" value="ECO:0007669"/>
    <property type="project" value="UniProtKB-ARBA"/>
</dbReference>
<reference evidence="19" key="2">
    <citation type="submission" date="2021-01" db="UniProtKB">
        <authorList>
            <consortium name="EnsemblMetazoa"/>
        </authorList>
    </citation>
    <scope>IDENTIFICATION</scope>
</reference>
<dbReference type="PANTHER" id="PTHR45727">
    <property type="entry name" value="NPC INTRACELLULAR CHOLESTEROL TRANSPORTER 1"/>
    <property type="match status" value="1"/>
</dbReference>
<evidence type="ECO:0000256" key="2">
    <source>
        <dbReference type="ARBA" id="ARBA00005585"/>
    </source>
</evidence>
<feature type="transmembrane region" description="Helical" evidence="17">
    <location>
        <begin position="800"/>
        <end position="825"/>
    </location>
</feature>
<dbReference type="GO" id="GO:0030299">
    <property type="term" value="P:intestinal cholesterol absorption"/>
    <property type="evidence" value="ECO:0000318"/>
    <property type="project" value="GO_Central"/>
</dbReference>
<feature type="transmembrane region" description="Helical" evidence="17">
    <location>
        <begin position="1192"/>
        <end position="1210"/>
    </location>
</feature>
<comment type="subcellular location">
    <subcellularLocation>
        <location evidence="1">Endomembrane system</location>
        <topology evidence="1">Multi-pass membrane protein</topology>
    </subcellularLocation>
</comment>
<proteinExistence type="inferred from homology"/>
<keyword evidence="3" id="KW-0813">Transport</keyword>
<dbReference type="GeneID" id="579887"/>
<keyword evidence="4" id="KW-0153">Cholesterol metabolism</keyword>
<dbReference type="GO" id="GO:0008203">
    <property type="term" value="P:cholesterol metabolic process"/>
    <property type="evidence" value="ECO:0007669"/>
    <property type="project" value="UniProtKB-KW"/>
</dbReference>
<dbReference type="Pfam" id="PF16414">
    <property type="entry name" value="NPC1_N"/>
    <property type="match status" value="1"/>
</dbReference>
<feature type="transmembrane region" description="Helical" evidence="17">
    <location>
        <begin position="1269"/>
        <end position="1292"/>
    </location>
</feature>
<evidence type="ECO:0000259" key="18">
    <source>
        <dbReference type="PROSITE" id="PS50156"/>
    </source>
</evidence>
<dbReference type="GO" id="GO:0042632">
    <property type="term" value="P:cholesterol homeostasis"/>
    <property type="evidence" value="ECO:0000318"/>
    <property type="project" value="GO_Central"/>
</dbReference>
<keyword evidence="6" id="KW-0732">Signal</keyword>
<dbReference type="PANTHER" id="PTHR45727:SF2">
    <property type="entry name" value="NPC INTRACELLULAR CHOLESTEROL TRANSPORTER 1"/>
    <property type="match status" value="1"/>
</dbReference>
<feature type="transmembrane region" description="Helical" evidence="17">
    <location>
        <begin position="661"/>
        <end position="682"/>
    </location>
</feature>
<organism evidence="19 20">
    <name type="scientific">Strongylocentrotus purpuratus</name>
    <name type="common">Purple sea urchin</name>
    <dbReference type="NCBI Taxonomy" id="7668"/>
    <lineage>
        <taxon>Eukaryota</taxon>
        <taxon>Metazoa</taxon>
        <taxon>Echinodermata</taxon>
        <taxon>Eleutherozoa</taxon>
        <taxon>Echinozoa</taxon>
        <taxon>Echinoidea</taxon>
        <taxon>Euechinoidea</taxon>
        <taxon>Echinacea</taxon>
        <taxon>Camarodonta</taxon>
        <taxon>Echinidea</taxon>
        <taxon>Strongylocentrotidae</taxon>
        <taxon>Strongylocentrotus</taxon>
    </lineage>
</organism>
<comment type="similarity">
    <text evidence="2">Belongs to the patched family.</text>
</comment>
<dbReference type="FunFam" id="1.20.1640.10:FF:000010">
    <property type="entry name" value="NPC intracellular cholesterol transporter 1"/>
    <property type="match status" value="1"/>
</dbReference>
<dbReference type="GO" id="GO:0015485">
    <property type="term" value="F:cholesterol binding"/>
    <property type="evidence" value="ECO:0000318"/>
    <property type="project" value="GO_Central"/>
</dbReference>
<dbReference type="KEGG" id="spu:579887"/>
<feature type="transmembrane region" description="Helical" evidence="17">
    <location>
        <begin position="1141"/>
        <end position="1160"/>
    </location>
</feature>
<dbReference type="InterPro" id="IPR000731">
    <property type="entry name" value="SSD"/>
</dbReference>
<keyword evidence="20" id="KW-1185">Reference proteome</keyword>
<keyword evidence="13" id="KW-0325">Glycoprotein</keyword>
<keyword evidence="7 17" id="KW-1133">Transmembrane helix</keyword>
<dbReference type="InterPro" id="IPR053956">
    <property type="entry name" value="NPC1_MLD"/>
</dbReference>
<dbReference type="InterPro" id="IPR053958">
    <property type="entry name" value="HMGCR/SNAP/NPC1-like_SSD"/>
</dbReference>
<dbReference type="Proteomes" id="UP000007110">
    <property type="component" value="Unassembled WGS sequence"/>
</dbReference>
<keyword evidence="14" id="KW-0753">Steroid metabolism</keyword>
<evidence type="ECO:0000313" key="20">
    <source>
        <dbReference type="Proteomes" id="UP000007110"/>
    </source>
</evidence>
<evidence type="ECO:0000256" key="6">
    <source>
        <dbReference type="ARBA" id="ARBA00022729"/>
    </source>
</evidence>
<evidence type="ECO:0000256" key="5">
    <source>
        <dbReference type="ARBA" id="ARBA00022692"/>
    </source>
</evidence>
<feature type="domain" description="SSD" evidence="18">
    <location>
        <begin position="660"/>
        <end position="825"/>
    </location>
</feature>
<dbReference type="SUPFAM" id="SSF82866">
    <property type="entry name" value="Multidrug efflux transporter AcrB transmembrane domain"/>
    <property type="match status" value="2"/>
</dbReference>
<feature type="transmembrane region" description="Helical" evidence="17">
    <location>
        <begin position="6"/>
        <end position="32"/>
    </location>
</feature>
<dbReference type="NCBIfam" id="TIGR00917">
    <property type="entry name" value="2A060601"/>
    <property type="match status" value="1"/>
</dbReference>
<dbReference type="GO" id="GO:0012505">
    <property type="term" value="C:endomembrane system"/>
    <property type="evidence" value="ECO:0007669"/>
    <property type="project" value="UniProtKB-SubCell"/>
</dbReference>
<dbReference type="CTD" id="4864"/>
<keyword evidence="11" id="KW-1015">Disulfide bond</keyword>
<feature type="transmembrane region" description="Helical" evidence="17">
    <location>
        <begin position="294"/>
        <end position="315"/>
    </location>
</feature>
<accession>A0A7M7R9V5</accession>
<evidence type="ECO:0000256" key="14">
    <source>
        <dbReference type="ARBA" id="ARBA00023221"/>
    </source>
</evidence>
<dbReference type="Gene3D" id="1.20.1640.10">
    <property type="entry name" value="Multidrug efflux transporter AcrB transmembrane domain"/>
    <property type="match status" value="2"/>
</dbReference>
<keyword evidence="10 17" id="KW-0472">Membrane</keyword>
<dbReference type="FunFam" id="1.20.1640.10:FF:000008">
    <property type="entry name" value="NPC intracellular cholesterol transporter 1"/>
    <property type="match status" value="1"/>
</dbReference>
<feature type="transmembrane region" description="Helical" evidence="17">
    <location>
        <begin position="875"/>
        <end position="895"/>
    </location>
</feature>
<feature type="transmembrane region" description="Helical" evidence="17">
    <location>
        <begin position="1231"/>
        <end position="1257"/>
    </location>
</feature>
<dbReference type="RefSeq" id="XP_780036.2">
    <property type="nucleotide sequence ID" value="XM_774943.5"/>
</dbReference>
<dbReference type="OMA" id="WWFDVES"/>
<evidence type="ECO:0000256" key="17">
    <source>
        <dbReference type="SAM" id="Phobius"/>
    </source>
</evidence>
<evidence type="ECO:0000256" key="4">
    <source>
        <dbReference type="ARBA" id="ARBA00022548"/>
    </source>
</evidence>
<keyword evidence="8" id="KW-0445">Lipid transport</keyword>
<dbReference type="FunCoup" id="A0A7M7R9V5">
    <property type="interactions" value="1376"/>
</dbReference>
<evidence type="ECO:0000256" key="11">
    <source>
        <dbReference type="ARBA" id="ARBA00023157"/>
    </source>
</evidence>
<sequence>MSLRAFSPAVAITVFSIFCLGITSNVQVAAYIHKEGYCMWYDQCGTDAVTHKSLNCLYNKPAKVLDTKGLDTLKTLCPEMVAANESETKTCCSASQLDTFNYNMNIPRETMSRCPSCYKNLVDIYCFLTCSPDQSMYVNASKTTPYSPPTPPPENTVQDKEAGQKSITEVDYFILNETAQAMFNSCINVNFPSSNTKVLSLYCGSYGAAHCTAQRWLDFMGDKNNEQTPFQINFKLGGAPAPMEPMDTRVYACNEAPNNNTQPCSCQDCPSSCPPLPPLPPPPPQFLVFGIDGYIVIFSAAYVVFLIVFILLNFICMCCNMCCKKGGENTGDCCDETSTAVNSVNGANRKEISEDEVGCKASCGMAFQKLLELCFRKLGTLVAGHPHIVLVLGVMVVTAMTAGMVRLKVTTDPVELWSPPTSESRLEKAYFDEHFGPFFRTEQIILTAPERKPYNVTRQYPSEATTTYGGILSIDLLHQALDLQDAVVNLKVPFGNDSFVTLHDICYAPLAPQNTHCTIESVLNYFQNSHEKLDRVIMDPSQFFIAADFHEHLLSCAGSPATLNDTTALHMPCMGTYGGPVFPWTALGGYEGDEFNMANVLVITFPVVNYITGDPKLEKAMAWEKAYIDLLKNYSNPNFTVAFQAERSVEDEINRESQSDVLTIALSYIFMFAYVTFALGQFNGCRRLMIDSKIILGLSGVIIVLMSVASSIGVLSWAGVPATLIVIEVVPFLVLAVGVDNIFILVQRYQRDERYPHENRAEHIGRVLGEVAPSMLLTSSSESIAFGIGAMSSMPAVRAFSMYAAVAVAMDFLLQITCFVAMMALDSSRQEANRYEIFCCATDKEAGKQPKEPGLLYRVVKNYYTPFLFNRFMRVIVVCVFVFVLFASCALIPSLPVGLDQKLSMPEDSYMINYFESEGSLLNVGPPVYFVVKDGYDYTSIEGQNKICGGSGCNDNSLTSQIYFAAELSQYTRVAHPSSSWMDDFFDWVKPNSNLTCCRVNNETGDFCPSTDTKDTCRSCRPLSEQDKRPTPEEFEEFLPFFLEDIPGISCSKGGKAAYASAVNFDDAAKKKIGTTYFMTYHTTMRNSSTFIDALKMSREVSANITAMINITDNPEFDVFPYSIFYVYYEQYLTIVHETQVSLGIVLGAVFCVTFVLLGFDFFGAFISTLTIAMITADMMAMMYLWGIDLNAISLVNLIMSVGISVEFCSHIVKAFTLSTAMTRLERAQDALAHVGSSVFSGITLTKAFGIIILAFSHSQLFKVYYFRMYLGMVVFGATHGLIFLPVLLSYIGPGVNKARILEEQEQARGGRRGADNEHLIPARDSQGFFYA</sequence>
<dbReference type="EnsemblMetazoa" id="XM_774943">
    <property type="protein sequence ID" value="XP_780036"/>
    <property type="gene ID" value="LOC579887"/>
</dbReference>
<dbReference type="GO" id="GO:0005319">
    <property type="term" value="F:lipid transporter activity"/>
    <property type="evidence" value="ECO:0007669"/>
    <property type="project" value="InterPro"/>
</dbReference>
<evidence type="ECO:0000256" key="7">
    <source>
        <dbReference type="ARBA" id="ARBA00022989"/>
    </source>
</evidence>
<keyword evidence="9" id="KW-0443">Lipid metabolism</keyword>
<evidence type="ECO:0000256" key="13">
    <source>
        <dbReference type="ARBA" id="ARBA00023180"/>
    </source>
</evidence>
<evidence type="ECO:0000256" key="10">
    <source>
        <dbReference type="ARBA" id="ARBA00023136"/>
    </source>
</evidence>
<dbReference type="GO" id="GO:0015918">
    <property type="term" value="P:sterol transport"/>
    <property type="evidence" value="ECO:0000318"/>
    <property type="project" value="GO_Central"/>
</dbReference>
<dbReference type="Pfam" id="PF22314">
    <property type="entry name" value="NPC1_MLD"/>
    <property type="match status" value="1"/>
</dbReference>